<keyword evidence="1" id="KW-1133">Transmembrane helix</keyword>
<gene>
    <name evidence="2" type="ORF">FHS23_000786</name>
</gene>
<reference evidence="2 3" key="1">
    <citation type="submission" date="2020-08" db="EMBL/GenBank/DDBJ databases">
        <title>Genomic Encyclopedia of Type Strains, Phase III (KMG-III): the genomes of soil and plant-associated and newly described type strains.</title>
        <authorList>
            <person name="Whitman W."/>
        </authorList>
    </citation>
    <scope>NUCLEOTIDE SEQUENCE [LARGE SCALE GENOMIC DNA]</scope>
    <source>
        <strain evidence="2 3">CECT 8577</strain>
    </source>
</reference>
<keyword evidence="3" id="KW-1185">Reference proteome</keyword>
<dbReference type="EMBL" id="JACHWU010000001">
    <property type="protein sequence ID" value="MBB3049791.1"/>
    <property type="molecule type" value="Genomic_DNA"/>
</dbReference>
<feature type="transmembrane region" description="Helical" evidence="1">
    <location>
        <begin position="60"/>
        <end position="78"/>
    </location>
</feature>
<dbReference type="RefSeq" id="WP_183647859.1">
    <property type="nucleotide sequence ID" value="NZ_JACHWU010000001.1"/>
</dbReference>
<comment type="caution">
    <text evidence="2">The sequence shown here is derived from an EMBL/GenBank/DDBJ whole genome shotgun (WGS) entry which is preliminary data.</text>
</comment>
<protein>
    <submittedName>
        <fullName evidence="2">Uncharacterized protein</fullName>
    </submittedName>
</protein>
<name>A0A839RVP0_9PSEU</name>
<keyword evidence="1" id="KW-0472">Membrane</keyword>
<feature type="transmembrane region" description="Helical" evidence="1">
    <location>
        <begin position="36"/>
        <end position="54"/>
    </location>
</feature>
<evidence type="ECO:0000256" key="1">
    <source>
        <dbReference type="SAM" id="Phobius"/>
    </source>
</evidence>
<organism evidence="2 3">
    <name type="scientific">Prauserella isguenensis</name>
    <dbReference type="NCBI Taxonomy" id="1470180"/>
    <lineage>
        <taxon>Bacteria</taxon>
        <taxon>Bacillati</taxon>
        <taxon>Actinomycetota</taxon>
        <taxon>Actinomycetes</taxon>
        <taxon>Pseudonocardiales</taxon>
        <taxon>Pseudonocardiaceae</taxon>
        <taxon>Prauserella</taxon>
    </lineage>
</organism>
<dbReference type="Proteomes" id="UP000550714">
    <property type="component" value="Unassembled WGS sequence"/>
</dbReference>
<evidence type="ECO:0000313" key="3">
    <source>
        <dbReference type="Proteomes" id="UP000550714"/>
    </source>
</evidence>
<proteinExistence type="predicted"/>
<sequence length="201" mass="22206">MTDPVGVPAMPPAQRPGEIYRHVADSSAQNRVAKMYLYLGVFELVVMGGVAFFLEPPVRWLLLALGVAGCAMFTLLMYPRAKRSAAYTGDDRIELIVTTAGPITRGGLQLSWRELSHFRLEILTNVGGKGKVGMHAQLDLVESTVKERATTEAQRSAFNGKRIKAYLGAPERAEAERVRGLLEQACARGRVPFEYRERRTG</sequence>
<accession>A0A839RVP0</accession>
<evidence type="ECO:0000313" key="2">
    <source>
        <dbReference type="EMBL" id="MBB3049791.1"/>
    </source>
</evidence>
<dbReference type="AlphaFoldDB" id="A0A839RVP0"/>
<keyword evidence="1" id="KW-0812">Transmembrane</keyword>